<dbReference type="OrthoDB" id="8524622at2"/>
<protein>
    <submittedName>
        <fullName evidence="7">IclR family transcriptional regulator</fullName>
    </submittedName>
</protein>
<feature type="domain" description="IclR-ED" evidence="6">
    <location>
        <begin position="345"/>
        <end position="548"/>
    </location>
</feature>
<dbReference type="InterPro" id="IPR050707">
    <property type="entry name" value="HTH_MetabolicPath_Reg"/>
</dbReference>
<evidence type="ECO:0000259" key="5">
    <source>
        <dbReference type="PROSITE" id="PS51077"/>
    </source>
</evidence>
<comment type="caution">
    <text evidence="7">The sequence shown here is derived from an EMBL/GenBank/DDBJ whole genome shotgun (WGS) entry which is preliminary data.</text>
</comment>
<evidence type="ECO:0000256" key="2">
    <source>
        <dbReference type="ARBA" id="ARBA00023125"/>
    </source>
</evidence>
<dbReference type="Proteomes" id="UP000256838">
    <property type="component" value="Unassembled WGS sequence"/>
</dbReference>
<feature type="region of interest" description="Disordered" evidence="4">
    <location>
        <begin position="450"/>
        <end position="471"/>
    </location>
</feature>
<feature type="region of interest" description="Disordered" evidence="4">
    <location>
        <begin position="254"/>
        <end position="282"/>
    </location>
</feature>
<dbReference type="InterPro" id="IPR014757">
    <property type="entry name" value="Tscrpt_reg_IclR_C"/>
</dbReference>
<proteinExistence type="predicted"/>
<evidence type="ECO:0000313" key="7">
    <source>
        <dbReference type="EMBL" id="RDU97317.1"/>
    </source>
</evidence>
<evidence type="ECO:0000259" key="6">
    <source>
        <dbReference type="PROSITE" id="PS51078"/>
    </source>
</evidence>
<dbReference type="PROSITE" id="PS51077">
    <property type="entry name" value="HTH_ICLR"/>
    <property type="match status" value="1"/>
</dbReference>
<dbReference type="Gene3D" id="1.10.10.10">
    <property type="entry name" value="Winged helix-like DNA-binding domain superfamily/Winged helix DNA-binding domain"/>
    <property type="match status" value="2"/>
</dbReference>
<dbReference type="AlphaFoldDB" id="A0A3D8JW79"/>
<keyword evidence="1" id="KW-0805">Transcription regulation</keyword>
<reference evidence="7 8" key="1">
    <citation type="submission" date="2018-08" db="EMBL/GenBank/DDBJ databases">
        <title>Paraburkholderia sp. DHOM06 isolated from forest soil.</title>
        <authorList>
            <person name="Gao Z.-H."/>
            <person name="Qiu L.-H."/>
        </authorList>
    </citation>
    <scope>NUCLEOTIDE SEQUENCE [LARGE SCALE GENOMIC DNA]</scope>
    <source>
        <strain evidence="7 8">DHOM06</strain>
    </source>
</reference>
<gene>
    <name evidence="7" type="ORF">DWV00_18980</name>
</gene>
<keyword evidence="2" id="KW-0238">DNA-binding</keyword>
<dbReference type="PANTHER" id="PTHR30136:SF8">
    <property type="entry name" value="TRANSCRIPTIONAL REGULATORY PROTEIN"/>
    <property type="match status" value="1"/>
</dbReference>
<dbReference type="SUPFAM" id="SSF46785">
    <property type="entry name" value="Winged helix' DNA-binding domain"/>
    <property type="match status" value="2"/>
</dbReference>
<evidence type="ECO:0000256" key="4">
    <source>
        <dbReference type="SAM" id="MobiDB-lite"/>
    </source>
</evidence>
<name>A0A3D8JW79_9BURK</name>
<feature type="compositionally biased region" description="Basic and acidic residues" evidence="4">
    <location>
        <begin position="457"/>
        <end position="466"/>
    </location>
</feature>
<dbReference type="InterPro" id="IPR029016">
    <property type="entry name" value="GAF-like_dom_sf"/>
</dbReference>
<dbReference type="SMART" id="SM00346">
    <property type="entry name" value="HTH_ICLR"/>
    <property type="match status" value="1"/>
</dbReference>
<feature type="compositionally biased region" description="Basic and acidic residues" evidence="4">
    <location>
        <begin position="254"/>
        <end position="265"/>
    </location>
</feature>
<keyword evidence="8" id="KW-1185">Reference proteome</keyword>
<dbReference type="SUPFAM" id="SSF55781">
    <property type="entry name" value="GAF domain-like"/>
    <property type="match status" value="3"/>
</dbReference>
<dbReference type="InterPro" id="IPR005471">
    <property type="entry name" value="Tscrpt_reg_IclR_N"/>
</dbReference>
<dbReference type="PANTHER" id="PTHR30136">
    <property type="entry name" value="HELIX-TURN-HELIX TRANSCRIPTIONAL REGULATOR, ICLR FAMILY"/>
    <property type="match status" value="1"/>
</dbReference>
<accession>A0A3D8JW79</accession>
<keyword evidence="3" id="KW-0804">Transcription</keyword>
<feature type="domain" description="IclR-ED" evidence="6">
    <location>
        <begin position="79"/>
        <end position="256"/>
    </location>
</feature>
<evidence type="ECO:0000256" key="3">
    <source>
        <dbReference type="ARBA" id="ARBA00023163"/>
    </source>
</evidence>
<dbReference type="GO" id="GO:0003677">
    <property type="term" value="F:DNA binding"/>
    <property type="evidence" value="ECO:0007669"/>
    <property type="project" value="UniProtKB-KW"/>
</dbReference>
<dbReference type="PROSITE" id="PS51078">
    <property type="entry name" value="ICLR_ED"/>
    <property type="match status" value="2"/>
</dbReference>
<dbReference type="Pfam" id="PF01614">
    <property type="entry name" value="IclR_C"/>
    <property type="match status" value="1"/>
</dbReference>
<feature type="domain" description="HTH iclR-type" evidence="5">
    <location>
        <begin position="17"/>
        <end position="78"/>
    </location>
</feature>
<evidence type="ECO:0000313" key="8">
    <source>
        <dbReference type="Proteomes" id="UP000256838"/>
    </source>
</evidence>
<dbReference type="InterPro" id="IPR036390">
    <property type="entry name" value="WH_DNA-bd_sf"/>
</dbReference>
<dbReference type="Pfam" id="PF09339">
    <property type="entry name" value="HTH_IclR"/>
    <property type="match status" value="1"/>
</dbReference>
<sequence>MPTRPHPPAESRASRGVQSVEVTGKLLDVLAQRGSVSLAALAAAAGIAPAQVHTYLVSLARLGLVKRDAALGDYEPGPLSLRLALRSLEHQPAYRAAVAEVASLAERSGCCIAICTAGPHGPAIVHYENAGTPLHVNLHVGSVMSLTATSTGRVFSAFLGKEARRAMQPGKEGKQEDGETFERGLERIRSRGIERGIDAPTPSISSMSVPIFDTAGALQLTLTAIGPSSTIDVEWNGQVAEALRASARRIEDALRNPPPDERIDRTGVWNIEPGSEDTGQRGIRTLDTTGELLAALVRASHPLILRDLAAAAAMPAAKAFPHLVSLLGIGLLARDEAGAFNTGPLGLQLGLTALQRQAPERDAEHEIARLASETGLTVAAAVLGPLGPTVIRLEESAQPVHISLRAGTVVSLLNTAIGRVFAAYLGDEPLADMLALEPLRLAGSSTNEIGIATGKGNDGKEKKPEKSIGNPNESMFARIRREGIDRALGAPIPGIDALAAPVFDHTNTVRLVLALIGTTGTLDSADTALPAAQALLRATRQLSWRLGWAP</sequence>
<dbReference type="RefSeq" id="WP_115535128.1">
    <property type="nucleotide sequence ID" value="NZ_QRGA01000010.1"/>
</dbReference>
<dbReference type="GO" id="GO:0003700">
    <property type="term" value="F:DNA-binding transcription factor activity"/>
    <property type="evidence" value="ECO:0007669"/>
    <property type="project" value="TreeGrafter"/>
</dbReference>
<dbReference type="EMBL" id="QRGA01000010">
    <property type="protein sequence ID" value="RDU97317.1"/>
    <property type="molecule type" value="Genomic_DNA"/>
</dbReference>
<dbReference type="Gene3D" id="3.30.450.40">
    <property type="match status" value="2"/>
</dbReference>
<organism evidence="7 8">
    <name type="scientific">Trinickia dinghuensis</name>
    <dbReference type="NCBI Taxonomy" id="2291023"/>
    <lineage>
        <taxon>Bacteria</taxon>
        <taxon>Pseudomonadati</taxon>
        <taxon>Pseudomonadota</taxon>
        <taxon>Betaproteobacteria</taxon>
        <taxon>Burkholderiales</taxon>
        <taxon>Burkholderiaceae</taxon>
        <taxon>Trinickia</taxon>
    </lineage>
</organism>
<dbReference type="GO" id="GO:0045892">
    <property type="term" value="P:negative regulation of DNA-templated transcription"/>
    <property type="evidence" value="ECO:0007669"/>
    <property type="project" value="TreeGrafter"/>
</dbReference>
<evidence type="ECO:0000256" key="1">
    <source>
        <dbReference type="ARBA" id="ARBA00023015"/>
    </source>
</evidence>
<dbReference type="InterPro" id="IPR036388">
    <property type="entry name" value="WH-like_DNA-bd_sf"/>
</dbReference>